<dbReference type="Gene3D" id="1.20.1250.20">
    <property type="entry name" value="MFS general substrate transporter like domains"/>
    <property type="match status" value="1"/>
</dbReference>
<feature type="transmembrane region" description="Helical" evidence="7">
    <location>
        <begin position="197"/>
        <end position="218"/>
    </location>
</feature>
<feature type="transmembrane region" description="Helical" evidence="7">
    <location>
        <begin position="258"/>
        <end position="275"/>
    </location>
</feature>
<reference evidence="8 9" key="1">
    <citation type="journal article" date="2015" name="Stand. Genomic Sci.">
        <title>Genome sequence of a native-feather degrading extremely thermophilic Eubacterium, Fervidobacterium islandicum AW-1.</title>
        <authorList>
            <person name="Lee Y.J."/>
            <person name="Jeong H."/>
            <person name="Park G.S."/>
            <person name="Kwak Y."/>
            <person name="Lee S.J."/>
            <person name="Lee S.J."/>
            <person name="Park M.K."/>
            <person name="Kim J.Y."/>
            <person name="Kang H.K."/>
            <person name="Shin J.H."/>
            <person name="Lee D.W."/>
        </authorList>
    </citation>
    <scope>NUCLEOTIDE SEQUENCE [LARGE SCALE GENOMIC DNA]</scope>
    <source>
        <strain evidence="8 9">AW-1</strain>
    </source>
</reference>
<dbReference type="PANTHER" id="PTHR23514">
    <property type="entry name" value="BYPASS OF STOP CODON PROTEIN 6"/>
    <property type="match status" value="1"/>
</dbReference>
<keyword evidence="3" id="KW-0813">Transport</keyword>
<keyword evidence="6 7" id="KW-0472">Membrane</keyword>
<evidence type="ECO:0000256" key="3">
    <source>
        <dbReference type="ARBA" id="ARBA00022448"/>
    </source>
</evidence>
<dbReference type="AlphaFoldDB" id="A0AAI8GCG0"/>
<feature type="transmembrane region" description="Helical" evidence="7">
    <location>
        <begin position="122"/>
        <end position="143"/>
    </location>
</feature>
<evidence type="ECO:0000256" key="6">
    <source>
        <dbReference type="ARBA" id="ARBA00023136"/>
    </source>
</evidence>
<feature type="transmembrane region" description="Helical" evidence="7">
    <location>
        <begin position="340"/>
        <end position="357"/>
    </location>
</feature>
<accession>A0AAI8GCG0</accession>
<dbReference type="GO" id="GO:0022857">
    <property type="term" value="F:transmembrane transporter activity"/>
    <property type="evidence" value="ECO:0007669"/>
    <property type="project" value="InterPro"/>
</dbReference>
<feature type="transmembrane region" description="Helical" evidence="7">
    <location>
        <begin position="313"/>
        <end position="334"/>
    </location>
</feature>
<protein>
    <submittedName>
        <fullName evidence="8">MFS transporter</fullName>
    </submittedName>
</protein>
<feature type="transmembrane region" description="Helical" evidence="7">
    <location>
        <begin position="68"/>
        <end position="87"/>
    </location>
</feature>
<sequence length="363" mass="40137">MENLYPMLVIFSYSLVLNSMPPLLSSFRELFNISIAVSSLLPFFSLAGTVISNIFTGLYLGRLGIKRALLIGYTLTITGSLIVAFSGNYLLSMLGLFVFGLSTGFGFTSSTTLLAQAKNANFGFFHGAYGLGGVIAPLCITWATKYLGDFRNVYLIYTILFLTLGIYTILKHFPALHNQQGGFSLRGIVDAFKDGNFSTFLLLLIFYSSVEIGVITWAGTIMKERILSTYMAYALFWVTFTVSRFITNTIQKAIPNLLRTNVLILVFTIALLFIFRNPLFFVFSGFFFGPLFPYVQKCALGKIQKDHVTLFNGATYAFTSLGGSVVSMLLGVIIEKNISFSLVVPLIILLGMGYISFKTAKVR</sequence>
<evidence type="ECO:0000313" key="9">
    <source>
        <dbReference type="Proteomes" id="UP000093740"/>
    </source>
</evidence>
<dbReference type="InterPro" id="IPR051788">
    <property type="entry name" value="MFS_Transporter"/>
</dbReference>
<comment type="subcellular location">
    <subcellularLocation>
        <location evidence="1">Endomembrane system</location>
        <topology evidence="1">Multi-pass membrane protein</topology>
    </subcellularLocation>
</comment>
<keyword evidence="5 7" id="KW-1133">Transmembrane helix</keyword>
<gene>
    <name evidence="8" type="ORF">NA23_00090</name>
</gene>
<feature type="transmembrane region" description="Helical" evidence="7">
    <location>
        <begin position="281"/>
        <end position="301"/>
    </location>
</feature>
<proteinExistence type="inferred from homology"/>
<evidence type="ECO:0000313" key="8">
    <source>
        <dbReference type="EMBL" id="AMW31903.1"/>
    </source>
</evidence>
<keyword evidence="9" id="KW-1185">Reference proteome</keyword>
<feature type="transmembrane region" description="Helical" evidence="7">
    <location>
        <begin position="93"/>
        <end position="115"/>
    </location>
</feature>
<feature type="transmembrane region" description="Helical" evidence="7">
    <location>
        <begin position="30"/>
        <end position="56"/>
    </location>
</feature>
<dbReference type="RefSeq" id="WP_033191561.1">
    <property type="nucleotide sequence ID" value="NZ_CP014334.2"/>
</dbReference>
<dbReference type="PANTHER" id="PTHR23514:SF3">
    <property type="entry name" value="BYPASS OF STOP CODON PROTEIN 6"/>
    <property type="match status" value="1"/>
</dbReference>
<dbReference type="EMBL" id="CP014334">
    <property type="protein sequence ID" value="AMW31903.1"/>
    <property type="molecule type" value="Genomic_DNA"/>
</dbReference>
<evidence type="ECO:0000256" key="5">
    <source>
        <dbReference type="ARBA" id="ARBA00022989"/>
    </source>
</evidence>
<feature type="transmembrane region" description="Helical" evidence="7">
    <location>
        <begin position="230"/>
        <end position="246"/>
    </location>
</feature>
<dbReference type="KEGG" id="fia:NA23_00090"/>
<dbReference type="GO" id="GO:0012505">
    <property type="term" value="C:endomembrane system"/>
    <property type="evidence" value="ECO:0007669"/>
    <property type="project" value="UniProtKB-SubCell"/>
</dbReference>
<dbReference type="InterPro" id="IPR011701">
    <property type="entry name" value="MFS"/>
</dbReference>
<dbReference type="Pfam" id="PF07690">
    <property type="entry name" value="MFS_1"/>
    <property type="match status" value="1"/>
</dbReference>
<dbReference type="GO" id="GO:0016020">
    <property type="term" value="C:membrane"/>
    <property type="evidence" value="ECO:0007669"/>
    <property type="project" value="TreeGrafter"/>
</dbReference>
<dbReference type="InterPro" id="IPR036259">
    <property type="entry name" value="MFS_trans_sf"/>
</dbReference>
<dbReference type="SUPFAM" id="SSF103473">
    <property type="entry name" value="MFS general substrate transporter"/>
    <property type="match status" value="1"/>
</dbReference>
<dbReference type="Proteomes" id="UP000093740">
    <property type="component" value="Chromosome"/>
</dbReference>
<evidence type="ECO:0000256" key="4">
    <source>
        <dbReference type="ARBA" id="ARBA00022692"/>
    </source>
</evidence>
<feature type="transmembrane region" description="Helical" evidence="7">
    <location>
        <begin position="155"/>
        <end position="176"/>
    </location>
</feature>
<comment type="similarity">
    <text evidence="2">Belongs to the major facilitator superfamily.</text>
</comment>
<organism evidence="8 9">
    <name type="scientific">Fervidobacterium islandicum</name>
    <dbReference type="NCBI Taxonomy" id="2423"/>
    <lineage>
        <taxon>Bacteria</taxon>
        <taxon>Thermotogati</taxon>
        <taxon>Thermotogota</taxon>
        <taxon>Thermotogae</taxon>
        <taxon>Thermotogales</taxon>
        <taxon>Fervidobacteriaceae</taxon>
        <taxon>Fervidobacterium</taxon>
    </lineage>
</organism>
<keyword evidence="4 7" id="KW-0812">Transmembrane</keyword>
<evidence type="ECO:0000256" key="1">
    <source>
        <dbReference type="ARBA" id="ARBA00004127"/>
    </source>
</evidence>
<name>A0AAI8GCG0_FERIS</name>
<evidence type="ECO:0000256" key="2">
    <source>
        <dbReference type="ARBA" id="ARBA00008335"/>
    </source>
</evidence>
<evidence type="ECO:0000256" key="7">
    <source>
        <dbReference type="SAM" id="Phobius"/>
    </source>
</evidence>
<feature type="transmembrane region" description="Helical" evidence="7">
    <location>
        <begin position="7"/>
        <end position="24"/>
    </location>
</feature>